<dbReference type="Proteomes" id="UP001281447">
    <property type="component" value="Unassembled WGS sequence"/>
</dbReference>
<comment type="caution">
    <text evidence="2">The sequence shown here is derived from an EMBL/GenBank/DDBJ whole genome shotgun (WGS) entry which is preliminary data.</text>
</comment>
<evidence type="ECO:0000313" key="3">
    <source>
        <dbReference type="Proteomes" id="UP001281447"/>
    </source>
</evidence>
<dbReference type="PANTHER" id="PTHR32294">
    <property type="entry name" value="DNA POLYMERASE III SUBUNIT ALPHA"/>
    <property type="match status" value="1"/>
</dbReference>
<dbReference type="InterPro" id="IPR040982">
    <property type="entry name" value="DNA_pol3_finger"/>
</dbReference>
<accession>A0ABU5CCM2</accession>
<organism evidence="2 3">
    <name type="scientific">Tigheibacillus halophilus</name>
    <dbReference type="NCBI Taxonomy" id="361280"/>
    <lineage>
        <taxon>Bacteria</taxon>
        <taxon>Bacillati</taxon>
        <taxon>Bacillota</taxon>
        <taxon>Bacilli</taxon>
        <taxon>Bacillales</taxon>
        <taxon>Bacillaceae</taxon>
        <taxon>Tigheibacillus</taxon>
    </lineage>
</organism>
<proteinExistence type="predicted"/>
<keyword evidence="3" id="KW-1185">Reference proteome</keyword>
<name>A0ABU5CCM2_9BACI</name>
<sequence length="74" mass="8646">MTLSLSMRYTDRVRWRIFLFTSLESMANKKITYPHPDLEPILQPTYGVLIYQEQIMQIAHQIAGFSLGGSRHFT</sequence>
<reference evidence="2 3" key="1">
    <citation type="submission" date="2023-10" db="EMBL/GenBank/DDBJ databases">
        <title>Virgibacillus halophilus 5B73C genome.</title>
        <authorList>
            <person name="Miliotis G."/>
            <person name="Sengupta P."/>
            <person name="Hameed A."/>
            <person name="Chuvochina M."/>
            <person name="Mcdonagh F."/>
            <person name="Simpson A.C."/>
            <person name="Singh N.K."/>
            <person name="Rekha P.D."/>
            <person name="Raman K."/>
            <person name="Hugenholtz P."/>
            <person name="Venkateswaran K."/>
        </authorList>
    </citation>
    <scope>NUCLEOTIDE SEQUENCE [LARGE SCALE GENOMIC DNA]</scope>
    <source>
        <strain evidence="2 3">5B73C</strain>
    </source>
</reference>
<gene>
    <name evidence="2" type="ORF">RWE15_25110</name>
</gene>
<feature type="domain" description="DNA polymerase III alpha subunit finger" evidence="1">
    <location>
        <begin position="28"/>
        <end position="70"/>
    </location>
</feature>
<evidence type="ECO:0000313" key="2">
    <source>
        <dbReference type="EMBL" id="MDY0396964.1"/>
    </source>
</evidence>
<dbReference type="InterPro" id="IPR004805">
    <property type="entry name" value="DnaE2/DnaE/PolC"/>
</dbReference>
<evidence type="ECO:0000259" key="1">
    <source>
        <dbReference type="Pfam" id="PF17657"/>
    </source>
</evidence>
<protein>
    <recommendedName>
        <fullName evidence="1">DNA polymerase III alpha subunit finger domain-containing protein</fullName>
    </recommendedName>
</protein>
<dbReference type="Pfam" id="PF17657">
    <property type="entry name" value="DNA_pol3_finger"/>
    <property type="match status" value="1"/>
</dbReference>
<dbReference type="EMBL" id="JAWDIP010000004">
    <property type="protein sequence ID" value="MDY0396964.1"/>
    <property type="molecule type" value="Genomic_DNA"/>
</dbReference>
<dbReference type="PANTHER" id="PTHR32294:SF0">
    <property type="entry name" value="DNA POLYMERASE III SUBUNIT ALPHA"/>
    <property type="match status" value="1"/>
</dbReference>